<dbReference type="EMBL" id="LR796583">
    <property type="protein sequence ID" value="CAB4152473.1"/>
    <property type="molecule type" value="Genomic_DNA"/>
</dbReference>
<organism evidence="1">
    <name type="scientific">uncultured Caudovirales phage</name>
    <dbReference type="NCBI Taxonomy" id="2100421"/>
    <lineage>
        <taxon>Viruses</taxon>
        <taxon>Duplodnaviria</taxon>
        <taxon>Heunggongvirae</taxon>
        <taxon>Uroviricota</taxon>
        <taxon>Caudoviricetes</taxon>
        <taxon>Peduoviridae</taxon>
        <taxon>Maltschvirus</taxon>
        <taxon>Maltschvirus maltsch</taxon>
    </lineage>
</organism>
<name>A0A6J5N5C9_9CAUD</name>
<evidence type="ECO:0000313" key="1">
    <source>
        <dbReference type="EMBL" id="CAB4152473.1"/>
    </source>
</evidence>
<reference evidence="1" key="1">
    <citation type="submission" date="2020-04" db="EMBL/GenBank/DDBJ databases">
        <authorList>
            <person name="Chiriac C."/>
            <person name="Salcher M."/>
            <person name="Ghai R."/>
            <person name="Kavagutti S V."/>
        </authorList>
    </citation>
    <scope>NUCLEOTIDE SEQUENCE</scope>
</reference>
<accession>A0A6J5N5C9</accession>
<protein>
    <submittedName>
        <fullName evidence="1">Uncharacterized protein</fullName>
    </submittedName>
</protein>
<proteinExistence type="predicted"/>
<gene>
    <name evidence="1" type="ORF">UFOVP608_17</name>
</gene>
<sequence length="80" mass="8567">MSTRIYVVTDTETNKHRLIRAANQAQAIKYAASTRFDIEVAGQDDLVSLLTHGIPVELATGQATADMFEEAAITNAGGTD</sequence>